<evidence type="ECO:0000256" key="1">
    <source>
        <dbReference type="SAM" id="MobiDB-lite"/>
    </source>
</evidence>
<name>A0AAD7CYK0_MYCRO</name>
<evidence type="ECO:0000313" key="3">
    <source>
        <dbReference type="Proteomes" id="UP001221757"/>
    </source>
</evidence>
<dbReference type="Proteomes" id="UP001221757">
    <property type="component" value="Unassembled WGS sequence"/>
</dbReference>
<feature type="region of interest" description="Disordered" evidence="1">
    <location>
        <begin position="1"/>
        <end position="41"/>
    </location>
</feature>
<dbReference type="EMBL" id="JARKIE010000181">
    <property type="protein sequence ID" value="KAJ7670373.1"/>
    <property type="molecule type" value="Genomic_DNA"/>
</dbReference>
<protein>
    <submittedName>
        <fullName evidence="2">Uncharacterized protein</fullName>
    </submittedName>
</protein>
<dbReference type="AlphaFoldDB" id="A0AAD7CYK0"/>
<gene>
    <name evidence="2" type="ORF">B0H17DRAFT_1246121</name>
</gene>
<comment type="caution">
    <text evidence="2">The sequence shown here is derived from an EMBL/GenBank/DDBJ whole genome shotgun (WGS) entry which is preliminary data.</text>
</comment>
<organism evidence="2 3">
    <name type="scientific">Mycena rosella</name>
    <name type="common">Pink bonnet</name>
    <name type="synonym">Agaricus rosellus</name>
    <dbReference type="NCBI Taxonomy" id="1033263"/>
    <lineage>
        <taxon>Eukaryota</taxon>
        <taxon>Fungi</taxon>
        <taxon>Dikarya</taxon>
        <taxon>Basidiomycota</taxon>
        <taxon>Agaricomycotina</taxon>
        <taxon>Agaricomycetes</taxon>
        <taxon>Agaricomycetidae</taxon>
        <taxon>Agaricales</taxon>
        <taxon>Marasmiineae</taxon>
        <taxon>Mycenaceae</taxon>
        <taxon>Mycena</taxon>
    </lineage>
</organism>
<keyword evidence="3" id="KW-1185">Reference proteome</keyword>
<reference evidence="2" key="1">
    <citation type="submission" date="2023-03" db="EMBL/GenBank/DDBJ databases">
        <title>Massive genome expansion in bonnet fungi (Mycena s.s.) driven by repeated elements and novel gene families across ecological guilds.</title>
        <authorList>
            <consortium name="Lawrence Berkeley National Laboratory"/>
            <person name="Harder C.B."/>
            <person name="Miyauchi S."/>
            <person name="Viragh M."/>
            <person name="Kuo A."/>
            <person name="Thoen E."/>
            <person name="Andreopoulos B."/>
            <person name="Lu D."/>
            <person name="Skrede I."/>
            <person name="Drula E."/>
            <person name="Henrissat B."/>
            <person name="Morin E."/>
            <person name="Kohler A."/>
            <person name="Barry K."/>
            <person name="LaButti K."/>
            <person name="Morin E."/>
            <person name="Salamov A."/>
            <person name="Lipzen A."/>
            <person name="Mereny Z."/>
            <person name="Hegedus B."/>
            <person name="Baldrian P."/>
            <person name="Stursova M."/>
            <person name="Weitz H."/>
            <person name="Taylor A."/>
            <person name="Grigoriev I.V."/>
            <person name="Nagy L.G."/>
            <person name="Martin F."/>
            <person name="Kauserud H."/>
        </authorList>
    </citation>
    <scope>NUCLEOTIDE SEQUENCE</scope>
    <source>
        <strain evidence="2">CBHHK067</strain>
    </source>
</reference>
<evidence type="ECO:0000313" key="2">
    <source>
        <dbReference type="EMBL" id="KAJ7670373.1"/>
    </source>
</evidence>
<sequence>MTYRTHPRRRARRVSSAISHDTATTHTVEVTRPPPAATRGFQRQNHNVNAHHGPPMPEISTEPRHPNDRTAQWVENERLIQSVTTELGGTWPTRELEAGKRTATIGQSAREDAFGGVTGTLAARENVPGMEGERLTREVLSPQARDAITALGQDETPVDSDVVLRILNARAVPETCLPNSVILTEVHETVAWEALLSPQAQAALDALAREGRVVDADEMLSILNGTVEESSKSTRDVADLWMVGLVSPQAQHFLATRSIGNSDEVLAVLNGGFEMTPADARAELFQDPDNSWKGVPSAIITGAHETVAWEALLNPQAKLALNAPAREGRVVDADEMLRILNGTVEESSESTRDVADPCMVSLVGPQAEYLLAKRSIGNSDELLAILNSGDEMPPTRACAELVRNVQNAWMAALLSLAAQVRRVALAIWDGSEHGYQNVYDADNLWIAGLLSPQARARLTAVARQTWKAGNSDRVLAILNAGNESTAAQEAKAEDVSQKQRTINTEADTRMERASFDDVLAELHAQLGNTDESEDDSFTGPSYTHLGSLFERNLCSPAMSMTSEASATSLFAADTPDKRALSLGAILETTVP</sequence>
<accession>A0AAD7CYK0</accession>
<feature type="compositionally biased region" description="Polar residues" evidence="1">
    <location>
        <begin position="16"/>
        <end position="28"/>
    </location>
</feature>
<feature type="compositionally biased region" description="Basic residues" evidence="1">
    <location>
        <begin position="1"/>
        <end position="13"/>
    </location>
</feature>
<proteinExistence type="predicted"/>